<protein>
    <submittedName>
        <fullName evidence="2">Uncharacterized protein</fullName>
    </submittedName>
</protein>
<name>A0ABP8EHX6_9MICO</name>
<feature type="region of interest" description="Disordered" evidence="1">
    <location>
        <begin position="1"/>
        <end position="26"/>
    </location>
</feature>
<reference evidence="3" key="1">
    <citation type="journal article" date="2019" name="Int. J. Syst. Evol. Microbiol.">
        <title>The Global Catalogue of Microorganisms (GCM) 10K type strain sequencing project: providing services to taxonomists for standard genome sequencing and annotation.</title>
        <authorList>
            <consortium name="The Broad Institute Genomics Platform"/>
            <consortium name="The Broad Institute Genome Sequencing Center for Infectious Disease"/>
            <person name="Wu L."/>
            <person name="Ma J."/>
        </authorList>
    </citation>
    <scope>NUCLEOTIDE SEQUENCE [LARGE SCALE GENOMIC DNA]</scope>
    <source>
        <strain evidence="3">JCM 17458</strain>
    </source>
</reference>
<evidence type="ECO:0000313" key="3">
    <source>
        <dbReference type="Proteomes" id="UP001501586"/>
    </source>
</evidence>
<evidence type="ECO:0000313" key="2">
    <source>
        <dbReference type="EMBL" id="GAA4283523.1"/>
    </source>
</evidence>
<feature type="compositionally biased region" description="Basic and acidic residues" evidence="1">
    <location>
        <begin position="9"/>
        <end position="26"/>
    </location>
</feature>
<comment type="caution">
    <text evidence="2">The sequence shown here is derived from an EMBL/GenBank/DDBJ whole genome shotgun (WGS) entry which is preliminary data.</text>
</comment>
<gene>
    <name evidence="2" type="ORF">GCM10022261_10540</name>
</gene>
<organism evidence="2 3">
    <name type="scientific">Brevibacterium daeguense</name>
    <dbReference type="NCBI Taxonomy" id="909936"/>
    <lineage>
        <taxon>Bacteria</taxon>
        <taxon>Bacillati</taxon>
        <taxon>Actinomycetota</taxon>
        <taxon>Actinomycetes</taxon>
        <taxon>Micrococcales</taxon>
        <taxon>Brevibacteriaceae</taxon>
        <taxon>Brevibacterium</taxon>
    </lineage>
</organism>
<accession>A0ABP8EHX6</accession>
<dbReference type="Proteomes" id="UP001501586">
    <property type="component" value="Unassembled WGS sequence"/>
</dbReference>
<proteinExistence type="predicted"/>
<sequence>MVMGSPWHQGDRGAGDRHERADADDSRADLAAIVHSRECPGTPQIRSDAELRLPAPTAVLPTVDRFDLPSSTRAEDVCVTAPQA</sequence>
<dbReference type="EMBL" id="BAABAZ010000004">
    <property type="protein sequence ID" value="GAA4283523.1"/>
    <property type="molecule type" value="Genomic_DNA"/>
</dbReference>
<keyword evidence="3" id="KW-1185">Reference proteome</keyword>
<evidence type="ECO:0000256" key="1">
    <source>
        <dbReference type="SAM" id="MobiDB-lite"/>
    </source>
</evidence>